<evidence type="ECO:0000313" key="3">
    <source>
        <dbReference type="EMBL" id="KAG7565316.1"/>
    </source>
</evidence>
<proteinExistence type="predicted"/>
<dbReference type="InterPro" id="IPR003871">
    <property type="entry name" value="RFA1B/D_OB_1st"/>
</dbReference>
<accession>A0A8T2A0X3</accession>
<keyword evidence="3" id="KW-0378">Hydrolase</keyword>
<comment type="caution">
    <text evidence="3">The sequence shown here is derived from an EMBL/GenBank/DDBJ whole genome shotgun (WGS) entry which is preliminary data.</text>
</comment>
<feature type="domain" description="Replication protein A 70 kDa DNA-binding subunit B/D first OB fold" evidence="1">
    <location>
        <begin position="67"/>
        <end position="120"/>
    </location>
</feature>
<evidence type="ECO:0000259" key="1">
    <source>
        <dbReference type="Pfam" id="PF02721"/>
    </source>
</evidence>
<dbReference type="AlphaFoldDB" id="A0A8T2A0X3"/>
<dbReference type="GO" id="GO:0016787">
    <property type="term" value="F:hydrolase activity"/>
    <property type="evidence" value="ECO:0007669"/>
    <property type="project" value="UniProtKB-KW"/>
</dbReference>
<dbReference type="Pfam" id="PF02721">
    <property type="entry name" value="DUF223"/>
    <property type="match status" value="1"/>
</dbReference>
<protein>
    <submittedName>
        <fullName evidence="3">P-loop containing nucleoside triphosphate hydrolase</fullName>
    </submittedName>
</protein>
<dbReference type="InterPro" id="IPR049163">
    <property type="entry name" value="Pif1-like_2B_dom"/>
</dbReference>
<dbReference type="OrthoDB" id="1930718at2759"/>
<sequence>MCPGLVQTLSPSYKNKLVKGASLFCSHIFNFYFSFFCRQQQQLLRSRSAMALVSKPSSSSDPLDETKPWKIKVKLMRIWKEGLSKRAGNSIDMVLLESLESRIHTTIDKAFSEWIKDINDEKINDGDHADIDIPENASPIECHDPIEEIVSQVYGDSFPKQSSYCRDTVILCHTQSDVDQINAYMLSQLPGKEILSHCDDCLVPVDEDTPSPVDYMLIISSMFSSVTVPGVPNQILRLKVGAPIMLLADVDPSRGLCTGTRLQIIQLGDSMLVARVATSQRSPRPQEFLIEKMHMFSEKDFFTPMRRTQYPFTLAFAMTIDQSRGQTFSKVGLYLPKQVLSPPGQRYLAISKVKAATGLTQVLITEEGEKPHVEAENVFLKKLF</sequence>
<keyword evidence="4" id="KW-1185">Reference proteome</keyword>
<organism evidence="3 4">
    <name type="scientific">Arabidopsis suecica</name>
    <name type="common">Swedish thale-cress</name>
    <name type="synonym">Cardaminopsis suecica</name>
    <dbReference type="NCBI Taxonomy" id="45249"/>
    <lineage>
        <taxon>Eukaryota</taxon>
        <taxon>Viridiplantae</taxon>
        <taxon>Streptophyta</taxon>
        <taxon>Embryophyta</taxon>
        <taxon>Tracheophyta</taxon>
        <taxon>Spermatophyta</taxon>
        <taxon>Magnoliopsida</taxon>
        <taxon>eudicotyledons</taxon>
        <taxon>Gunneridae</taxon>
        <taxon>Pentapetalae</taxon>
        <taxon>rosids</taxon>
        <taxon>malvids</taxon>
        <taxon>Brassicales</taxon>
        <taxon>Brassicaceae</taxon>
        <taxon>Camelineae</taxon>
        <taxon>Arabidopsis</taxon>
    </lineage>
</organism>
<dbReference type="EMBL" id="JAEFBJ010000010">
    <property type="protein sequence ID" value="KAG7565316.1"/>
    <property type="molecule type" value="Genomic_DNA"/>
</dbReference>
<dbReference type="Proteomes" id="UP000694251">
    <property type="component" value="Chromosome 10"/>
</dbReference>
<feature type="domain" description="DNA helicase Pif1-like 2B" evidence="2">
    <location>
        <begin position="224"/>
        <end position="267"/>
    </location>
</feature>
<evidence type="ECO:0000313" key="4">
    <source>
        <dbReference type="Proteomes" id="UP000694251"/>
    </source>
</evidence>
<dbReference type="Pfam" id="PF21530">
    <property type="entry name" value="Pif1_2B_dom"/>
    <property type="match status" value="1"/>
</dbReference>
<evidence type="ECO:0000259" key="2">
    <source>
        <dbReference type="Pfam" id="PF21530"/>
    </source>
</evidence>
<name>A0A8T2A0X3_ARASU</name>
<dbReference type="PANTHER" id="PTHR10492:SF101">
    <property type="entry name" value="ATP-DEPENDENT DNA HELICASE"/>
    <property type="match status" value="1"/>
</dbReference>
<gene>
    <name evidence="3" type="ORF">ISN44_As10g020220</name>
</gene>
<reference evidence="3 4" key="1">
    <citation type="submission" date="2020-12" db="EMBL/GenBank/DDBJ databases">
        <title>Concerted genomic and epigenomic changes stabilize Arabidopsis allopolyploids.</title>
        <authorList>
            <person name="Chen Z."/>
        </authorList>
    </citation>
    <scope>NUCLEOTIDE SEQUENCE [LARGE SCALE GENOMIC DNA]</scope>
    <source>
        <strain evidence="3">As9502</strain>
        <tissue evidence="3">Leaf</tissue>
    </source>
</reference>
<dbReference type="PANTHER" id="PTHR10492">
    <property type="match status" value="1"/>
</dbReference>